<dbReference type="EMBL" id="JZDQ02000011">
    <property type="protein sequence ID" value="OIJ27018.1"/>
    <property type="molecule type" value="Genomic_DNA"/>
</dbReference>
<dbReference type="PANTHER" id="PTHR40630:SF1">
    <property type="entry name" value="DNA-BINDING PROTEIN"/>
    <property type="match status" value="1"/>
</dbReference>
<dbReference type="OrthoDB" id="513524at2"/>
<dbReference type="PANTHER" id="PTHR40630">
    <property type="entry name" value="POSSIBLE DNA-BINDING PROTEIN"/>
    <property type="match status" value="1"/>
</dbReference>
<evidence type="ECO:0000313" key="2">
    <source>
        <dbReference type="Proteomes" id="UP000033772"/>
    </source>
</evidence>
<evidence type="ECO:0000313" key="1">
    <source>
        <dbReference type="EMBL" id="OIJ27018.1"/>
    </source>
</evidence>
<keyword evidence="2" id="KW-1185">Reference proteome</keyword>
<comment type="caution">
    <text evidence="1">The sequence shown here is derived from an EMBL/GenBank/DDBJ whole genome shotgun (WGS) entry which is preliminary data.</text>
</comment>
<name>A0A1J4N680_9ACTN</name>
<protein>
    <recommendedName>
        <fullName evidence="3">DUF3140 domain-containing protein</fullName>
    </recommendedName>
</protein>
<reference evidence="1" key="1">
    <citation type="submission" date="2016-10" db="EMBL/GenBank/DDBJ databases">
        <title>Draft Genome Sequence of Nocardioides luteus Strain BAFB, an Alkane-Degrading Bacterium Isolated from JP-7 Polluted Soil.</title>
        <authorList>
            <person name="Brown L."/>
            <person name="Ruiz O.N."/>
            <person name="Gunasekera T."/>
        </authorList>
    </citation>
    <scope>NUCLEOTIDE SEQUENCE [LARGE SCALE GENOMIC DNA]</scope>
    <source>
        <strain evidence="1">BAFB</strain>
    </source>
</reference>
<accession>A0A1J4N680</accession>
<dbReference type="InterPro" id="IPR021487">
    <property type="entry name" value="DUF3140"/>
</dbReference>
<dbReference type="RefSeq" id="WP_045550227.1">
    <property type="nucleotide sequence ID" value="NZ_JZDQ02000011.1"/>
</dbReference>
<proteinExistence type="predicted"/>
<dbReference type="STRING" id="1844.UG56_009575"/>
<dbReference type="Proteomes" id="UP000033772">
    <property type="component" value="Unassembled WGS sequence"/>
</dbReference>
<organism evidence="1 2">
    <name type="scientific">Nocardioides luteus</name>
    <dbReference type="NCBI Taxonomy" id="1844"/>
    <lineage>
        <taxon>Bacteria</taxon>
        <taxon>Bacillati</taxon>
        <taxon>Actinomycetota</taxon>
        <taxon>Actinomycetes</taxon>
        <taxon>Propionibacteriales</taxon>
        <taxon>Nocardioidaceae</taxon>
        <taxon>Nocardioides</taxon>
    </lineage>
</organism>
<dbReference type="AlphaFoldDB" id="A0A1J4N680"/>
<dbReference type="Pfam" id="PF11338">
    <property type="entry name" value="DUF3140"/>
    <property type="match status" value="1"/>
</dbReference>
<evidence type="ECO:0008006" key="3">
    <source>
        <dbReference type="Google" id="ProtNLM"/>
    </source>
</evidence>
<gene>
    <name evidence="1" type="ORF">UG56_009575</name>
</gene>
<sequence>MAETIVDDRLWENFHRAVNMTSRDLRKWLAVQGAGETTEAEPDQAGSELGHRVADILGKRRADLTRDDVDVMRRVVDKVTDLRGGDTGQWEPTAGDARWRRRLMNVGHDPLGS</sequence>